<dbReference type="InterPro" id="IPR052108">
    <property type="entry name" value="MEGF/SIB"/>
</dbReference>
<dbReference type="EMBL" id="CASHTH010000659">
    <property type="protein sequence ID" value="CAI8006057.1"/>
    <property type="molecule type" value="Genomic_DNA"/>
</dbReference>
<keyword evidence="9" id="KW-1185">Reference proteome</keyword>
<keyword evidence="8" id="KW-0675">Receptor</keyword>
<evidence type="ECO:0000256" key="4">
    <source>
        <dbReference type="ARBA" id="ARBA00022737"/>
    </source>
</evidence>
<dbReference type="Gene3D" id="3.80.10.10">
    <property type="entry name" value="Ribonuclease Inhibitor"/>
    <property type="match status" value="1"/>
</dbReference>
<reference evidence="8" key="1">
    <citation type="submission" date="2023-03" db="EMBL/GenBank/DDBJ databases">
        <authorList>
            <person name="Steffen K."/>
            <person name="Cardenas P."/>
        </authorList>
    </citation>
    <scope>NUCLEOTIDE SEQUENCE</scope>
</reference>
<keyword evidence="4" id="KW-0677">Repeat</keyword>
<dbReference type="FunFam" id="2.170.300.10:FF:000041">
    <property type="entry name" value="Tyrosine protein kinase receptor tie-1, putative"/>
    <property type="match status" value="1"/>
</dbReference>
<protein>
    <submittedName>
        <fullName evidence="8">Platelet endothelial aggregation receptor 1</fullName>
    </submittedName>
</protein>
<evidence type="ECO:0000256" key="5">
    <source>
        <dbReference type="ARBA" id="ARBA00023157"/>
    </source>
</evidence>
<keyword evidence="2" id="KW-0433">Leucine-rich repeat</keyword>
<keyword evidence="5" id="KW-1015">Disulfide bond</keyword>
<evidence type="ECO:0000256" key="2">
    <source>
        <dbReference type="ARBA" id="ARBA00022614"/>
    </source>
</evidence>
<dbReference type="PANTHER" id="PTHR24035:SF109">
    <property type="entry name" value="PROTEIN DRAPER"/>
    <property type="match status" value="1"/>
</dbReference>
<feature type="signal peptide" evidence="6">
    <location>
        <begin position="1"/>
        <end position="22"/>
    </location>
</feature>
<organism evidence="8 9">
    <name type="scientific">Geodia barretti</name>
    <name type="common">Barrett's horny sponge</name>
    <dbReference type="NCBI Taxonomy" id="519541"/>
    <lineage>
        <taxon>Eukaryota</taxon>
        <taxon>Metazoa</taxon>
        <taxon>Porifera</taxon>
        <taxon>Demospongiae</taxon>
        <taxon>Heteroscleromorpha</taxon>
        <taxon>Tetractinellida</taxon>
        <taxon>Astrophorina</taxon>
        <taxon>Geodiidae</taxon>
        <taxon>Geodia</taxon>
    </lineage>
</organism>
<dbReference type="SUPFAM" id="SSF52058">
    <property type="entry name" value="L domain-like"/>
    <property type="match status" value="1"/>
</dbReference>
<evidence type="ECO:0000256" key="3">
    <source>
        <dbReference type="ARBA" id="ARBA00022729"/>
    </source>
</evidence>
<keyword evidence="1" id="KW-0245">EGF-like domain</keyword>
<dbReference type="Pfam" id="PF13855">
    <property type="entry name" value="LRR_8"/>
    <property type="match status" value="1"/>
</dbReference>
<dbReference type="InterPro" id="IPR000742">
    <property type="entry name" value="EGF"/>
</dbReference>
<dbReference type="AlphaFoldDB" id="A0AA35WAF2"/>
<dbReference type="PROSITE" id="PS51450">
    <property type="entry name" value="LRR"/>
    <property type="match status" value="1"/>
</dbReference>
<evidence type="ECO:0000313" key="8">
    <source>
        <dbReference type="EMBL" id="CAI8006057.1"/>
    </source>
</evidence>
<dbReference type="PRINTS" id="PR00011">
    <property type="entry name" value="EGFLAMININ"/>
</dbReference>
<evidence type="ECO:0000256" key="6">
    <source>
        <dbReference type="SAM" id="SignalP"/>
    </source>
</evidence>
<evidence type="ECO:0000256" key="1">
    <source>
        <dbReference type="ARBA" id="ARBA00022536"/>
    </source>
</evidence>
<keyword evidence="3 6" id="KW-0732">Signal</keyword>
<proteinExistence type="predicted"/>
<dbReference type="InterPro" id="IPR002049">
    <property type="entry name" value="LE_dom"/>
</dbReference>
<dbReference type="SMART" id="SM00369">
    <property type="entry name" value="LRR_TYP"/>
    <property type="match status" value="2"/>
</dbReference>
<comment type="caution">
    <text evidence="8">The sequence shown here is derived from an EMBL/GenBank/DDBJ whole genome shotgun (WGS) entry which is preliminary data.</text>
</comment>
<feature type="domain" description="EGF-like" evidence="7">
    <location>
        <begin position="258"/>
        <end position="269"/>
    </location>
</feature>
<dbReference type="PANTHER" id="PTHR24035">
    <property type="entry name" value="MULTIPLE EPIDERMAL GROWTH FACTOR-LIKE DOMAINS PROTEIN"/>
    <property type="match status" value="1"/>
</dbReference>
<dbReference type="SMART" id="SM00181">
    <property type="entry name" value="EGF"/>
    <property type="match status" value="3"/>
</dbReference>
<dbReference type="CDD" id="cd00055">
    <property type="entry name" value="EGF_Lam"/>
    <property type="match status" value="1"/>
</dbReference>
<sequence>MAALAVFCWLLLAGYGLRGAEAQTCPCAGCGTDTISCTALGLTSFPNIPVADRQQVEYLYINLNGLTSLSVDDFANFTSLKELYISSNNIQAIEPGTFSPVTQLTIVEFQDNQLQELPRSLFTSAPNLTSISPPSLSSVEIVDLTEEQLVCDCPQECVNGLYDVSVGQCVCNDGYTGGNCSSACLPGTYGAGCLQNCSCASENEVSPCDPTNGTCHCLPGFAGPHCQGECPEGYFGQDCTEECLCQNGGLCHSVTGVCACMTEWSGAYCNISSCSDGLRNNNETGVDCGGNICPPCPAEECRDGSDCEEGQVCLGEYIHPSNLPYPVSDQLTYHCVDKDFPGERILQKFRDALRGRTEALSDVSPQANLSVVESSVQREIETQFEIEEPLESVTISTLEQEQGDPLYQASIQWKLNTPGDSMETVVQQMIFNVDNGLLKGTVLINREDKKVILNI</sequence>
<dbReference type="Proteomes" id="UP001174909">
    <property type="component" value="Unassembled WGS sequence"/>
</dbReference>
<evidence type="ECO:0000259" key="7">
    <source>
        <dbReference type="PROSITE" id="PS00022"/>
    </source>
</evidence>
<name>A0AA35WAF2_GEOBA</name>
<dbReference type="Pfam" id="PF00053">
    <property type="entry name" value="EGF_laminin"/>
    <property type="match status" value="1"/>
</dbReference>
<dbReference type="Gene3D" id="2.170.300.10">
    <property type="entry name" value="Tie2 ligand-binding domain superfamily"/>
    <property type="match status" value="1"/>
</dbReference>
<dbReference type="InterPro" id="IPR032675">
    <property type="entry name" value="LRR_dom_sf"/>
</dbReference>
<dbReference type="PROSITE" id="PS00022">
    <property type="entry name" value="EGF_1"/>
    <property type="match status" value="1"/>
</dbReference>
<evidence type="ECO:0000313" key="9">
    <source>
        <dbReference type="Proteomes" id="UP001174909"/>
    </source>
</evidence>
<gene>
    <name evidence="8" type="ORF">GBAR_LOCUS4544</name>
</gene>
<dbReference type="SMART" id="SM00180">
    <property type="entry name" value="EGF_Lam"/>
    <property type="match status" value="2"/>
</dbReference>
<dbReference type="InterPro" id="IPR001611">
    <property type="entry name" value="Leu-rich_rpt"/>
</dbReference>
<accession>A0AA35WAF2</accession>
<feature type="chain" id="PRO_5041443633" evidence="6">
    <location>
        <begin position="23"/>
        <end position="455"/>
    </location>
</feature>
<dbReference type="InterPro" id="IPR003591">
    <property type="entry name" value="Leu-rich_rpt_typical-subtyp"/>
</dbReference>